<dbReference type="PANTHER" id="PTHR37984:SF5">
    <property type="entry name" value="PROTEIN NYNRIN-LIKE"/>
    <property type="match status" value="1"/>
</dbReference>
<proteinExistence type="predicted"/>
<dbReference type="SUPFAM" id="SSF56672">
    <property type="entry name" value="DNA/RNA polymerases"/>
    <property type="match status" value="1"/>
</dbReference>
<dbReference type="EMBL" id="JACGWN010000005">
    <property type="protein sequence ID" value="KAL0448848.1"/>
    <property type="molecule type" value="Genomic_DNA"/>
</dbReference>
<gene>
    <name evidence="1" type="ORF">Slati_1441200</name>
</gene>
<evidence type="ECO:0000313" key="1">
    <source>
        <dbReference type="EMBL" id="KAL0448848.1"/>
    </source>
</evidence>
<dbReference type="AlphaFoldDB" id="A0AAW2X4U6"/>
<comment type="caution">
    <text evidence="1">The sequence shown here is derived from an EMBL/GenBank/DDBJ whole genome shotgun (WGS) entry which is preliminary data.</text>
</comment>
<reference evidence="1" key="1">
    <citation type="submission" date="2020-06" db="EMBL/GenBank/DDBJ databases">
        <authorList>
            <person name="Li T."/>
            <person name="Hu X."/>
            <person name="Zhang T."/>
            <person name="Song X."/>
            <person name="Zhang H."/>
            <person name="Dai N."/>
            <person name="Sheng W."/>
            <person name="Hou X."/>
            <person name="Wei L."/>
        </authorList>
    </citation>
    <scope>NUCLEOTIDE SEQUENCE</scope>
    <source>
        <strain evidence="1">KEN1</strain>
        <tissue evidence="1">Leaf</tissue>
    </source>
</reference>
<dbReference type="InterPro" id="IPR043128">
    <property type="entry name" value="Rev_trsase/Diguanyl_cyclase"/>
</dbReference>
<dbReference type="InterPro" id="IPR043502">
    <property type="entry name" value="DNA/RNA_pol_sf"/>
</dbReference>
<protein>
    <recommendedName>
        <fullName evidence="2">Reverse transcriptase</fullName>
    </recommendedName>
</protein>
<evidence type="ECO:0008006" key="2">
    <source>
        <dbReference type="Google" id="ProtNLM"/>
    </source>
</evidence>
<dbReference type="PANTHER" id="PTHR37984">
    <property type="entry name" value="PROTEIN CBG26694"/>
    <property type="match status" value="1"/>
</dbReference>
<reference evidence="1" key="2">
    <citation type="journal article" date="2024" name="Plant">
        <title>Genomic evolution and insights into agronomic trait innovations of Sesamum species.</title>
        <authorList>
            <person name="Miao H."/>
            <person name="Wang L."/>
            <person name="Qu L."/>
            <person name="Liu H."/>
            <person name="Sun Y."/>
            <person name="Le M."/>
            <person name="Wang Q."/>
            <person name="Wei S."/>
            <person name="Zheng Y."/>
            <person name="Lin W."/>
            <person name="Duan Y."/>
            <person name="Cao H."/>
            <person name="Xiong S."/>
            <person name="Wang X."/>
            <person name="Wei L."/>
            <person name="Li C."/>
            <person name="Ma Q."/>
            <person name="Ju M."/>
            <person name="Zhao R."/>
            <person name="Li G."/>
            <person name="Mu C."/>
            <person name="Tian Q."/>
            <person name="Mei H."/>
            <person name="Zhang T."/>
            <person name="Gao T."/>
            <person name="Zhang H."/>
        </authorList>
    </citation>
    <scope>NUCLEOTIDE SEQUENCE</scope>
    <source>
        <strain evidence="1">KEN1</strain>
    </source>
</reference>
<dbReference type="InterPro" id="IPR050951">
    <property type="entry name" value="Retrovirus_Pol_polyprotein"/>
</dbReference>
<name>A0AAW2X4U6_9LAMI</name>
<organism evidence="1">
    <name type="scientific">Sesamum latifolium</name>
    <dbReference type="NCBI Taxonomy" id="2727402"/>
    <lineage>
        <taxon>Eukaryota</taxon>
        <taxon>Viridiplantae</taxon>
        <taxon>Streptophyta</taxon>
        <taxon>Embryophyta</taxon>
        <taxon>Tracheophyta</taxon>
        <taxon>Spermatophyta</taxon>
        <taxon>Magnoliopsida</taxon>
        <taxon>eudicotyledons</taxon>
        <taxon>Gunneridae</taxon>
        <taxon>Pentapetalae</taxon>
        <taxon>asterids</taxon>
        <taxon>lamiids</taxon>
        <taxon>Lamiales</taxon>
        <taxon>Pedaliaceae</taxon>
        <taxon>Sesamum</taxon>
    </lineage>
</organism>
<dbReference type="Gene3D" id="3.30.70.270">
    <property type="match status" value="1"/>
</dbReference>
<sequence length="95" mass="10838">MKLNLAKYAFGVRSGKFLGYLVMEKGIEVNLEKILAIQEMKPTANLNEVQILAGRIAALNRFISRSAERSLPFFKALRKAKDFMWDEECQQASKI</sequence>
<accession>A0AAW2X4U6</accession>